<dbReference type="PANTHER" id="PTHR31126">
    <property type="entry name" value="TYROSINE-PROTEIN PHOSPHATASE"/>
    <property type="match status" value="1"/>
</dbReference>
<dbReference type="GO" id="GO:0016791">
    <property type="term" value="F:phosphatase activity"/>
    <property type="evidence" value="ECO:0007669"/>
    <property type="project" value="TreeGrafter"/>
</dbReference>
<reference evidence="2" key="1">
    <citation type="journal article" date="2023" name="PhytoFront">
        <title>Draft Genome Resources of Seven Strains of Tilletia horrida, Causal Agent of Kernel Smut of Rice.</title>
        <authorList>
            <person name="Khanal S."/>
            <person name="Antony Babu S."/>
            <person name="Zhou X.G."/>
        </authorList>
    </citation>
    <scope>NUCLEOTIDE SEQUENCE</scope>
    <source>
        <strain evidence="2">TX6</strain>
    </source>
</reference>
<dbReference type="EMBL" id="JAPDMZ010000002">
    <property type="protein sequence ID" value="KAK0557897.1"/>
    <property type="molecule type" value="Genomic_DNA"/>
</dbReference>
<feature type="compositionally biased region" description="Pro residues" evidence="1">
    <location>
        <begin position="55"/>
        <end position="66"/>
    </location>
</feature>
<dbReference type="InterPro" id="IPR029021">
    <property type="entry name" value="Prot-tyrosine_phosphatase-like"/>
</dbReference>
<dbReference type="PANTHER" id="PTHR31126:SF18">
    <property type="entry name" value="PROTEIN-TYROSINE-PHOSPHATASE"/>
    <property type="match status" value="1"/>
</dbReference>
<evidence type="ECO:0000256" key="1">
    <source>
        <dbReference type="SAM" id="MobiDB-lite"/>
    </source>
</evidence>
<organism evidence="2 3">
    <name type="scientific">Tilletia horrida</name>
    <dbReference type="NCBI Taxonomy" id="155126"/>
    <lineage>
        <taxon>Eukaryota</taxon>
        <taxon>Fungi</taxon>
        <taxon>Dikarya</taxon>
        <taxon>Basidiomycota</taxon>
        <taxon>Ustilaginomycotina</taxon>
        <taxon>Exobasidiomycetes</taxon>
        <taxon>Tilletiales</taxon>
        <taxon>Tilletiaceae</taxon>
        <taxon>Tilletia</taxon>
    </lineage>
</organism>
<feature type="compositionally biased region" description="Basic and acidic residues" evidence="1">
    <location>
        <begin position="23"/>
        <end position="33"/>
    </location>
</feature>
<feature type="region of interest" description="Disordered" evidence="1">
    <location>
        <begin position="290"/>
        <end position="352"/>
    </location>
</feature>
<evidence type="ECO:0000313" key="2">
    <source>
        <dbReference type="EMBL" id="KAK0557897.1"/>
    </source>
</evidence>
<feature type="compositionally biased region" description="Low complexity" evidence="1">
    <location>
        <begin position="97"/>
        <end position="117"/>
    </location>
</feature>
<comment type="caution">
    <text evidence="2">The sequence shown here is derived from an EMBL/GenBank/DDBJ whole genome shotgun (WGS) entry which is preliminary data.</text>
</comment>
<feature type="region of interest" description="Disordered" evidence="1">
    <location>
        <begin position="82"/>
        <end position="234"/>
    </location>
</feature>
<proteinExistence type="predicted"/>
<feature type="compositionally biased region" description="Low complexity" evidence="1">
    <location>
        <begin position="215"/>
        <end position="228"/>
    </location>
</feature>
<evidence type="ECO:0000313" key="3">
    <source>
        <dbReference type="Proteomes" id="UP001176517"/>
    </source>
</evidence>
<protein>
    <submittedName>
        <fullName evidence="2">Uncharacterized protein</fullName>
    </submittedName>
</protein>
<feature type="compositionally biased region" description="Low complexity" evidence="1">
    <location>
        <begin position="179"/>
        <end position="199"/>
    </location>
</feature>
<dbReference type="AlphaFoldDB" id="A0AAN6H1C2"/>
<feature type="compositionally biased region" description="Polar residues" evidence="1">
    <location>
        <begin position="319"/>
        <end position="347"/>
    </location>
</feature>
<gene>
    <name evidence="2" type="ORF">OC846_000192</name>
</gene>
<dbReference type="Proteomes" id="UP001176517">
    <property type="component" value="Unassembled WGS sequence"/>
</dbReference>
<keyword evidence="3" id="KW-1185">Reference proteome</keyword>
<feature type="compositionally biased region" description="Low complexity" evidence="1">
    <location>
        <begin position="138"/>
        <end position="155"/>
    </location>
</feature>
<sequence>MEQSLSAGLAPGVRVSSDMPARGSEKVVAKNENTKAGSGVTEEETEPSSHQAHSLPPPPLLLPPPAFATVAPDIYRCSSSFPTPQDIAFAASQGRNPPSSSAAAAAQLSAPSSSSAAVKEAQTRASGKPTPHDTTTKNAANPSSASSSNVSSSSAHRNRPASTRSAAPDRDSAMLGLRSYPGSTSSLPSPSASSLPTPSRNSPALPPPQPSTQGSSRPRSRVNSASSSARHHHTSALSAAAAMYTPFLNQLHLRTVLVLGWERPSKTLERYCRDRNIRIVHLALDGSRIGPARKVRHPPSAPSSAPGSHSTRDNDALQGGSTATMEASSSQTSGRNDPRPEQTQLSPTVAGPLSGTNSLFAASVQQSSLISERMVKDGLELILDKQNHPVMIMDTIEVLRARGRGSTGVIRASQMFDTDLTTLPPAASLPPFFVEQLAMDEEELDQMYGF</sequence>
<accession>A0AAN6H1C2</accession>
<name>A0AAN6H1C2_9BASI</name>
<dbReference type="Gene3D" id="3.90.190.10">
    <property type="entry name" value="Protein tyrosine phosphatase superfamily"/>
    <property type="match status" value="1"/>
</dbReference>
<feature type="region of interest" description="Disordered" evidence="1">
    <location>
        <begin position="1"/>
        <end position="66"/>
    </location>
</feature>